<dbReference type="PROSITE" id="PS50110">
    <property type="entry name" value="RESPONSE_REGULATORY"/>
    <property type="match status" value="1"/>
</dbReference>
<reference evidence="4 5" key="1">
    <citation type="journal article" date="2019" name="Int. J. Syst. Evol. Microbiol.">
        <title>The Global Catalogue of Microorganisms (GCM) 10K type strain sequencing project: providing services to taxonomists for standard genome sequencing and annotation.</title>
        <authorList>
            <consortium name="The Broad Institute Genomics Platform"/>
            <consortium name="The Broad Institute Genome Sequencing Center for Infectious Disease"/>
            <person name="Wu L."/>
            <person name="Ma J."/>
        </authorList>
    </citation>
    <scope>NUCLEOTIDE SEQUENCE [LARGE SCALE GENOMIC DNA]</scope>
    <source>
        <strain evidence="4 5">JCM 16330</strain>
    </source>
</reference>
<dbReference type="SMART" id="SM00448">
    <property type="entry name" value="REC"/>
    <property type="match status" value="1"/>
</dbReference>
<keyword evidence="5" id="KW-1185">Reference proteome</keyword>
<dbReference type="InterPro" id="IPR050595">
    <property type="entry name" value="Bact_response_regulator"/>
</dbReference>
<gene>
    <name evidence="4" type="ORF">GCM10009066_02940</name>
</gene>
<feature type="domain" description="Response regulatory" evidence="3">
    <location>
        <begin position="5"/>
        <end position="120"/>
    </location>
</feature>
<dbReference type="InterPro" id="IPR001789">
    <property type="entry name" value="Sig_transdc_resp-reg_receiver"/>
</dbReference>
<evidence type="ECO:0000256" key="2">
    <source>
        <dbReference type="PROSITE-ProRule" id="PRU00169"/>
    </source>
</evidence>
<dbReference type="Gene3D" id="3.40.50.2300">
    <property type="match status" value="1"/>
</dbReference>
<dbReference type="InterPro" id="IPR011006">
    <property type="entry name" value="CheY-like_superfamily"/>
</dbReference>
<sequence>MASRSIVYVDDDPACTNLVGHRLRSRFDYAVETTDNGERALEQLKANDVDCLVLDYRIPGEDPLSLLDEAISSQPDVPVVFFTGIGDPETADAATDAGAAAFVQKGPGGVDALADALDEQLGD</sequence>
<name>A0AAV3S4N7_9EURY</name>
<evidence type="ECO:0000256" key="1">
    <source>
        <dbReference type="ARBA" id="ARBA00022553"/>
    </source>
</evidence>
<organism evidence="4 5">
    <name type="scientific">Halarchaeum salinum</name>
    <dbReference type="NCBI Taxonomy" id="489912"/>
    <lineage>
        <taxon>Archaea</taxon>
        <taxon>Methanobacteriati</taxon>
        <taxon>Methanobacteriota</taxon>
        <taxon>Stenosarchaea group</taxon>
        <taxon>Halobacteria</taxon>
        <taxon>Halobacteriales</taxon>
        <taxon>Halobacteriaceae</taxon>
    </lineage>
</organism>
<evidence type="ECO:0000259" key="3">
    <source>
        <dbReference type="PROSITE" id="PS50110"/>
    </source>
</evidence>
<dbReference type="AlphaFoldDB" id="A0AAV3S4N7"/>
<dbReference type="CDD" id="cd00156">
    <property type="entry name" value="REC"/>
    <property type="match status" value="1"/>
</dbReference>
<dbReference type="EMBL" id="BAAABL010000020">
    <property type="protein sequence ID" value="GAA0291857.1"/>
    <property type="molecule type" value="Genomic_DNA"/>
</dbReference>
<accession>A0AAV3S4N7</accession>
<dbReference type="Proteomes" id="UP001500837">
    <property type="component" value="Unassembled WGS sequence"/>
</dbReference>
<feature type="modified residue" description="4-aspartylphosphate" evidence="2">
    <location>
        <position position="55"/>
    </location>
</feature>
<protein>
    <recommendedName>
        <fullName evidence="3">Response regulatory domain-containing protein</fullName>
    </recommendedName>
</protein>
<dbReference type="GO" id="GO:0000160">
    <property type="term" value="P:phosphorelay signal transduction system"/>
    <property type="evidence" value="ECO:0007669"/>
    <property type="project" value="InterPro"/>
</dbReference>
<keyword evidence="1 2" id="KW-0597">Phosphoprotein</keyword>
<comment type="caution">
    <text evidence="4">The sequence shown here is derived from an EMBL/GenBank/DDBJ whole genome shotgun (WGS) entry which is preliminary data.</text>
</comment>
<dbReference type="RefSeq" id="WP_211312404.1">
    <property type="nucleotide sequence ID" value="NZ_BAAABL010000020.1"/>
</dbReference>
<proteinExistence type="predicted"/>
<evidence type="ECO:0000313" key="5">
    <source>
        <dbReference type="Proteomes" id="UP001500837"/>
    </source>
</evidence>
<evidence type="ECO:0000313" key="4">
    <source>
        <dbReference type="EMBL" id="GAA0291857.1"/>
    </source>
</evidence>
<dbReference type="Pfam" id="PF00072">
    <property type="entry name" value="Response_reg"/>
    <property type="match status" value="1"/>
</dbReference>
<dbReference type="SUPFAM" id="SSF52172">
    <property type="entry name" value="CheY-like"/>
    <property type="match status" value="1"/>
</dbReference>
<dbReference type="PANTHER" id="PTHR44591:SF3">
    <property type="entry name" value="RESPONSE REGULATORY DOMAIN-CONTAINING PROTEIN"/>
    <property type="match status" value="1"/>
</dbReference>
<dbReference type="PANTHER" id="PTHR44591">
    <property type="entry name" value="STRESS RESPONSE REGULATOR PROTEIN 1"/>
    <property type="match status" value="1"/>
</dbReference>